<keyword evidence="2" id="KW-1185">Reference proteome</keyword>
<accession>A0ABW3UIF4</accession>
<dbReference type="Proteomes" id="UP001597180">
    <property type="component" value="Unassembled WGS sequence"/>
</dbReference>
<proteinExistence type="predicted"/>
<reference evidence="2" key="1">
    <citation type="journal article" date="2019" name="Int. J. Syst. Evol. Microbiol.">
        <title>The Global Catalogue of Microorganisms (GCM) 10K type strain sequencing project: providing services to taxonomists for standard genome sequencing and annotation.</title>
        <authorList>
            <consortium name="The Broad Institute Genomics Platform"/>
            <consortium name="The Broad Institute Genome Sequencing Center for Infectious Disease"/>
            <person name="Wu L."/>
            <person name="Ma J."/>
        </authorList>
    </citation>
    <scope>NUCLEOTIDE SEQUENCE [LARGE SCALE GENOMIC DNA]</scope>
    <source>
        <strain evidence="2">CCUG 53270</strain>
    </source>
</reference>
<protein>
    <submittedName>
        <fullName evidence="1">Uncharacterized protein</fullName>
    </submittedName>
</protein>
<gene>
    <name evidence="1" type="ORF">ACFQ4B_11545</name>
</gene>
<evidence type="ECO:0000313" key="1">
    <source>
        <dbReference type="EMBL" id="MFD1220758.1"/>
    </source>
</evidence>
<organism evidence="1 2">
    <name type="scientific">Paenibacillus vulneris</name>
    <dbReference type="NCBI Taxonomy" id="1133364"/>
    <lineage>
        <taxon>Bacteria</taxon>
        <taxon>Bacillati</taxon>
        <taxon>Bacillota</taxon>
        <taxon>Bacilli</taxon>
        <taxon>Bacillales</taxon>
        <taxon>Paenibacillaceae</taxon>
        <taxon>Paenibacillus</taxon>
    </lineage>
</organism>
<dbReference type="EMBL" id="JBHTLU010000013">
    <property type="protein sequence ID" value="MFD1220758.1"/>
    <property type="molecule type" value="Genomic_DNA"/>
</dbReference>
<dbReference type="RefSeq" id="WP_345587322.1">
    <property type="nucleotide sequence ID" value="NZ_BAABJG010000006.1"/>
</dbReference>
<evidence type="ECO:0000313" key="2">
    <source>
        <dbReference type="Proteomes" id="UP001597180"/>
    </source>
</evidence>
<sequence length="131" mass="14956">MFWQDVIVDRILTKAELSDAFSKVFQVDGAKVDITSNIEHSLGVGIKDIVCETRKCEADYPLILSIFLKNEPERETHDLIKEVCSYLNCNALISDSSINPLSMILIKSTKENEQVYCDLRKFDENTPIDLR</sequence>
<comment type="caution">
    <text evidence="1">The sequence shown here is derived from an EMBL/GenBank/DDBJ whole genome shotgun (WGS) entry which is preliminary data.</text>
</comment>
<name>A0ABW3UIF4_9BACL</name>